<evidence type="ECO:0000256" key="3">
    <source>
        <dbReference type="ARBA" id="ARBA00022692"/>
    </source>
</evidence>
<keyword evidence="4 6" id="KW-1133">Transmembrane helix</keyword>
<dbReference type="STRING" id="426757.SAMN04488127_2960"/>
<feature type="transmembrane region" description="Helical" evidence="6">
    <location>
        <begin position="131"/>
        <end position="153"/>
    </location>
</feature>
<dbReference type="InterPro" id="IPR036458">
    <property type="entry name" value="Na:dicarbo_symporter_sf"/>
</dbReference>
<feature type="transmembrane region" description="Helical" evidence="6">
    <location>
        <begin position="7"/>
        <end position="24"/>
    </location>
</feature>
<evidence type="ECO:0000256" key="5">
    <source>
        <dbReference type="ARBA" id="ARBA00023136"/>
    </source>
</evidence>
<evidence type="ECO:0000313" key="7">
    <source>
        <dbReference type="EMBL" id="SEJ83178.1"/>
    </source>
</evidence>
<dbReference type="PRINTS" id="PR00173">
    <property type="entry name" value="EDTRNSPORT"/>
</dbReference>
<accession>A0A1H7C0L3</accession>
<dbReference type="PANTHER" id="PTHR42865">
    <property type="entry name" value="PROTON/GLUTAMATE-ASPARTATE SYMPORTER"/>
    <property type="match status" value="1"/>
</dbReference>
<dbReference type="AlphaFoldDB" id="A0A1H7C0L3"/>
<evidence type="ECO:0000256" key="2">
    <source>
        <dbReference type="ARBA" id="ARBA00022448"/>
    </source>
</evidence>
<feature type="transmembrane region" description="Helical" evidence="6">
    <location>
        <begin position="319"/>
        <end position="342"/>
    </location>
</feature>
<dbReference type="EMBL" id="FNZF01000008">
    <property type="protein sequence ID" value="SEJ83178.1"/>
    <property type="molecule type" value="Genomic_DNA"/>
</dbReference>
<dbReference type="PANTHER" id="PTHR42865:SF8">
    <property type="entry name" value="SERINE_THREONINE TRANSPORTER SSTT"/>
    <property type="match status" value="1"/>
</dbReference>
<feature type="transmembrane region" description="Helical" evidence="6">
    <location>
        <begin position="174"/>
        <end position="193"/>
    </location>
</feature>
<protein>
    <submittedName>
        <fullName evidence="7">Na+/H+-dicarboxylate symporter</fullName>
    </submittedName>
</protein>
<sequence length="406" mass="42095">MKKIGLLGRIVIAIALAVGIGAILTQIPEKYGLWFVELGATFNMLFGGFLSFVVPLIIIGFIAPGIAKLGKGSAKMLGLSTGLAYASTIIAGILAFFVASNVLPGLIGAPSVDGISDPSEALASAFFELEIVPIMGVLTSLIFAFLMGIGMAATGSKTLISVFEEFQNLIEKTISSVIIPLLPFHIFGVFLNMTYAGQVASVLSVFAMVFVLIIAMHLFMLLLQYTAAGALTQRNPFRLLKTMAPAYFTALGTQSSAATIPVTVRQARKTGASDKVVDFTVPLFANIHLSGSTITLTTCAIGVMLMNGTPVTIGPMMQFIAVLGVTMIAAPGVPGGAVMAALGLLSSMLGFTEPMIALMIALYMAQDSFGTATNVTGDGALAIITDRFANSEEAASSPAAAGTKTV</sequence>
<dbReference type="GO" id="GO:0032329">
    <property type="term" value="P:serine transport"/>
    <property type="evidence" value="ECO:0007669"/>
    <property type="project" value="TreeGrafter"/>
</dbReference>
<dbReference type="Pfam" id="PF00375">
    <property type="entry name" value="SDF"/>
    <property type="match status" value="1"/>
</dbReference>
<keyword evidence="8" id="KW-1185">Reference proteome</keyword>
<feature type="transmembrane region" description="Helical" evidence="6">
    <location>
        <begin position="284"/>
        <end position="307"/>
    </location>
</feature>
<dbReference type="InterPro" id="IPR001991">
    <property type="entry name" value="Na-dicarboxylate_symporter"/>
</dbReference>
<name>A0A1H7C0L3_9BACL</name>
<reference evidence="8" key="1">
    <citation type="submission" date="2016-10" db="EMBL/GenBank/DDBJ databases">
        <authorList>
            <person name="Varghese N."/>
            <person name="Submissions S."/>
        </authorList>
    </citation>
    <scope>NUCLEOTIDE SEQUENCE [LARGE SCALE GENOMIC DNA]</scope>
    <source>
        <strain evidence="8">CGMCC 1.6763</strain>
    </source>
</reference>
<feature type="transmembrane region" description="Helical" evidence="6">
    <location>
        <begin position="44"/>
        <end position="64"/>
    </location>
</feature>
<proteinExistence type="predicted"/>
<keyword evidence="2" id="KW-0813">Transport</keyword>
<feature type="transmembrane region" description="Helical" evidence="6">
    <location>
        <begin position="199"/>
        <end position="223"/>
    </location>
</feature>
<gene>
    <name evidence="7" type="ORF">SAMN04488127_2960</name>
</gene>
<organism evidence="7 8">
    <name type="scientific">Bhargavaea ginsengi</name>
    <dbReference type="NCBI Taxonomy" id="426757"/>
    <lineage>
        <taxon>Bacteria</taxon>
        <taxon>Bacillati</taxon>
        <taxon>Bacillota</taxon>
        <taxon>Bacilli</taxon>
        <taxon>Bacillales</taxon>
        <taxon>Caryophanaceae</taxon>
        <taxon>Bhargavaea</taxon>
    </lineage>
</organism>
<dbReference type="Proteomes" id="UP000199200">
    <property type="component" value="Unassembled WGS sequence"/>
</dbReference>
<feature type="transmembrane region" description="Helical" evidence="6">
    <location>
        <begin position="76"/>
        <end position="99"/>
    </location>
</feature>
<dbReference type="OrthoDB" id="9768885at2"/>
<dbReference type="Gene3D" id="1.10.3860.10">
    <property type="entry name" value="Sodium:dicarboxylate symporter"/>
    <property type="match status" value="1"/>
</dbReference>
<evidence type="ECO:0000256" key="1">
    <source>
        <dbReference type="ARBA" id="ARBA00004141"/>
    </source>
</evidence>
<evidence type="ECO:0000256" key="4">
    <source>
        <dbReference type="ARBA" id="ARBA00022989"/>
    </source>
</evidence>
<dbReference type="GO" id="GO:0005886">
    <property type="term" value="C:plasma membrane"/>
    <property type="evidence" value="ECO:0007669"/>
    <property type="project" value="TreeGrafter"/>
</dbReference>
<keyword evidence="5 6" id="KW-0472">Membrane</keyword>
<evidence type="ECO:0000313" key="8">
    <source>
        <dbReference type="Proteomes" id="UP000199200"/>
    </source>
</evidence>
<evidence type="ECO:0000256" key="6">
    <source>
        <dbReference type="SAM" id="Phobius"/>
    </source>
</evidence>
<feature type="transmembrane region" description="Helical" evidence="6">
    <location>
        <begin position="348"/>
        <end position="365"/>
    </location>
</feature>
<dbReference type="RefSeq" id="WP_092055840.1">
    <property type="nucleotide sequence ID" value="NZ_FNZF01000008.1"/>
</dbReference>
<dbReference type="GO" id="GO:0005295">
    <property type="term" value="F:neutral L-amino acid:sodium symporter activity"/>
    <property type="evidence" value="ECO:0007669"/>
    <property type="project" value="TreeGrafter"/>
</dbReference>
<dbReference type="SUPFAM" id="SSF118215">
    <property type="entry name" value="Proton glutamate symport protein"/>
    <property type="match status" value="1"/>
</dbReference>
<comment type="subcellular location">
    <subcellularLocation>
        <location evidence="1">Membrane</location>
        <topology evidence="1">Multi-pass membrane protein</topology>
    </subcellularLocation>
</comment>
<keyword evidence="3 6" id="KW-0812">Transmembrane</keyword>